<dbReference type="Gene3D" id="2.170.130.10">
    <property type="entry name" value="TonB-dependent receptor, plug domain"/>
    <property type="match status" value="1"/>
</dbReference>
<dbReference type="PROSITE" id="PS52016">
    <property type="entry name" value="TONB_DEPENDENT_REC_3"/>
    <property type="match status" value="1"/>
</dbReference>
<evidence type="ECO:0000256" key="4">
    <source>
        <dbReference type="ARBA" id="ARBA00022692"/>
    </source>
</evidence>
<evidence type="ECO:0000313" key="11">
    <source>
        <dbReference type="Proteomes" id="UP000192276"/>
    </source>
</evidence>
<dbReference type="SMART" id="SM00965">
    <property type="entry name" value="STN"/>
    <property type="match status" value="1"/>
</dbReference>
<feature type="signal peptide" evidence="8">
    <location>
        <begin position="1"/>
        <end position="33"/>
    </location>
</feature>
<dbReference type="SUPFAM" id="SSF49464">
    <property type="entry name" value="Carboxypeptidase regulatory domain-like"/>
    <property type="match status" value="1"/>
</dbReference>
<keyword evidence="3 7" id="KW-1134">Transmembrane beta strand</keyword>
<keyword evidence="5 7" id="KW-0472">Membrane</keyword>
<dbReference type="InterPro" id="IPR012910">
    <property type="entry name" value="Plug_dom"/>
</dbReference>
<comment type="subcellular location">
    <subcellularLocation>
        <location evidence="1 7">Cell outer membrane</location>
        <topology evidence="1 7">Multi-pass membrane protein</topology>
    </subcellularLocation>
</comment>
<evidence type="ECO:0000259" key="9">
    <source>
        <dbReference type="SMART" id="SM00965"/>
    </source>
</evidence>
<dbReference type="InterPro" id="IPR023997">
    <property type="entry name" value="TonB-dep_OMP_SusC/RagA_CS"/>
</dbReference>
<dbReference type="Proteomes" id="UP000192276">
    <property type="component" value="Unassembled WGS sequence"/>
</dbReference>
<name>A0A1V9FKM3_9BACT</name>
<protein>
    <recommendedName>
        <fullName evidence="9">Secretin/TonB short N-terminal domain-containing protein</fullName>
    </recommendedName>
</protein>
<dbReference type="EMBL" id="LWBP01000186">
    <property type="protein sequence ID" value="OQP58898.1"/>
    <property type="molecule type" value="Genomic_DNA"/>
</dbReference>
<dbReference type="InterPro" id="IPR036942">
    <property type="entry name" value="Beta-barrel_TonB_sf"/>
</dbReference>
<dbReference type="Pfam" id="PF07715">
    <property type="entry name" value="Plug"/>
    <property type="match status" value="1"/>
</dbReference>
<evidence type="ECO:0000256" key="2">
    <source>
        <dbReference type="ARBA" id="ARBA00022448"/>
    </source>
</evidence>
<dbReference type="Gene3D" id="2.40.170.20">
    <property type="entry name" value="TonB-dependent receptor, beta-barrel domain"/>
    <property type="match status" value="1"/>
</dbReference>
<keyword evidence="8" id="KW-0732">Signal</keyword>
<dbReference type="InterPro" id="IPR039426">
    <property type="entry name" value="TonB-dep_rcpt-like"/>
</dbReference>
<accession>A0A1V9FKM3</accession>
<dbReference type="InterPro" id="IPR011662">
    <property type="entry name" value="Secretin/TonB_short_N"/>
</dbReference>
<keyword evidence="2 7" id="KW-0813">Transport</keyword>
<evidence type="ECO:0000256" key="5">
    <source>
        <dbReference type="ARBA" id="ARBA00023136"/>
    </source>
</evidence>
<dbReference type="Pfam" id="PF13715">
    <property type="entry name" value="CarbopepD_reg_2"/>
    <property type="match status" value="1"/>
</dbReference>
<dbReference type="GO" id="GO:0009279">
    <property type="term" value="C:cell outer membrane"/>
    <property type="evidence" value="ECO:0007669"/>
    <property type="project" value="UniProtKB-SubCell"/>
</dbReference>
<dbReference type="InterPro" id="IPR008969">
    <property type="entry name" value="CarboxyPept-like_regulatory"/>
</dbReference>
<sequence>MGIVRPALLTKQLLMTMKLTAVMLLVACLHASAGVNAQQVTLQEKNAPLVKIFREIKRQTGYVFVYSSEVLKQSRTVDIEVRNVPLKNVLAICFANQPLTWEMEDKTIIVKPAPAAPKQTETPQPPIDVRGKVVGPDGKPVFGVTVEIKGSRERSTITKEDGSFELRGIDEKATLIFSGVSIETFEVKVNKRNDLAVLTAAPKITTIDEVQVTINTGYQTIAKERSAGSFTKVDMAVVGNRTTSMNVLQSLDGLVPGLVVNQTPARAPLLIRGLATTGAPNPNGTAGRSGSNNQPLFVVDGLVMADLASPNPQDDPLLMPGLSSINPQDIESIVVLKDATAASIWGARAANGVIVITTKKGAFNSKTRVNYSGFTNIQGRPDLDYRPVLSSRQFIDAAKEIFNTPGYQAQYPWSTVHSYPNGGGILPPHEIILYNQARGLISDDQANASLDSLANISNHGQISDLFYRSAVLSNHTLSLSGGSDKYSYYGSFSYTNTKTDQPGEKNRNFKINFRQDFKPAKFIRFNLITDLSSNNSSSKRNYSTNYSFLPYQLFRDADGKNMNINYLNGVSDSVLASWEARSRISLQYNPLDEFNRGYTKFEFMQARVNAGVEVDIFKGLRFVGNYGYIKGNRKQRDFESLQSYTVRKEIVSFTVAPTPATVPTYYLPTNGGRLTSINGDNRNWTIRNQLMYDRSWNKHQFTALAGQEAQEQFVTSATNRVRGFDEDLLTSQAVDYKALGGFIMSPVWPNYGGVASTLGYDAFSTNETTSRFTSYYANAAYTYNRKYTLNASWRIDQSNLFGKDKSAQNKPVWSIGGKWAAGNEEFMQPVNWVKQLALRLTYGITGNSPGPGTAASEDITGPLGSAFFPNNVGIRITTPGNPKLTWESTRTLNLGLDFSLFSYRLTGSIDAYDKETDNLLGLIYPNSLNGWPAIVGNQGSISNKGIEVSLNSVNIKTRDFTWETFLTFAYNRNRITKLTAASPITTGAAQVAQTYVEGYAAGAAFAYDYAGLDNTGAPLVRLADGKETSDRSITKPEDIVFMGSYQPIWNGGLSNNFRYGNFRLAANLVYQMGHVMQRFRNLSFGGRLTSNVSPDFLNRWRNPGDEAFTDIPPYLTNASPNSGLTNLEYFTRGDINFVDASFVKLRDITLFYDLPRNLINKVHAQGITLRVQMSNILVWKANKYGIDPEFQDLIIPVNQKTLTLGANLSF</sequence>
<dbReference type="STRING" id="550983.A4R26_22215"/>
<dbReference type="NCBIfam" id="TIGR04056">
    <property type="entry name" value="OMP_RagA_SusC"/>
    <property type="match status" value="1"/>
</dbReference>
<feature type="domain" description="Secretin/TonB short N-terminal" evidence="9">
    <location>
        <begin position="62"/>
        <end position="113"/>
    </location>
</feature>
<evidence type="ECO:0000313" key="10">
    <source>
        <dbReference type="EMBL" id="OQP58898.1"/>
    </source>
</evidence>
<organism evidence="10 11">
    <name type="scientific">Niastella populi</name>
    <dbReference type="NCBI Taxonomy" id="550983"/>
    <lineage>
        <taxon>Bacteria</taxon>
        <taxon>Pseudomonadati</taxon>
        <taxon>Bacteroidota</taxon>
        <taxon>Chitinophagia</taxon>
        <taxon>Chitinophagales</taxon>
        <taxon>Chitinophagaceae</taxon>
        <taxon>Niastella</taxon>
    </lineage>
</organism>
<feature type="chain" id="PRO_5012935442" description="Secretin/TonB short N-terminal domain-containing protein" evidence="8">
    <location>
        <begin position="34"/>
        <end position="1210"/>
    </location>
</feature>
<keyword evidence="4 7" id="KW-0812">Transmembrane</keyword>
<comment type="caution">
    <text evidence="10">The sequence shown here is derived from an EMBL/GenBank/DDBJ whole genome shotgun (WGS) entry which is preliminary data.</text>
</comment>
<evidence type="ECO:0000256" key="8">
    <source>
        <dbReference type="SAM" id="SignalP"/>
    </source>
</evidence>
<evidence type="ECO:0000256" key="3">
    <source>
        <dbReference type="ARBA" id="ARBA00022452"/>
    </source>
</evidence>
<dbReference type="SUPFAM" id="SSF56935">
    <property type="entry name" value="Porins"/>
    <property type="match status" value="1"/>
</dbReference>
<evidence type="ECO:0000256" key="6">
    <source>
        <dbReference type="ARBA" id="ARBA00023237"/>
    </source>
</evidence>
<dbReference type="NCBIfam" id="TIGR04057">
    <property type="entry name" value="SusC_RagA_signa"/>
    <property type="match status" value="1"/>
</dbReference>
<dbReference type="AlphaFoldDB" id="A0A1V9FKM3"/>
<evidence type="ECO:0000256" key="1">
    <source>
        <dbReference type="ARBA" id="ARBA00004571"/>
    </source>
</evidence>
<reference evidence="11" key="1">
    <citation type="submission" date="2016-04" db="EMBL/GenBank/DDBJ databases">
        <authorList>
            <person name="Chen L."/>
            <person name="Zhuang W."/>
            <person name="Wang G."/>
        </authorList>
    </citation>
    <scope>NUCLEOTIDE SEQUENCE [LARGE SCALE GENOMIC DNA]</scope>
    <source>
        <strain evidence="11">208</strain>
    </source>
</reference>
<dbReference type="InterPro" id="IPR023996">
    <property type="entry name" value="TonB-dep_OMP_SusC/RagA"/>
</dbReference>
<comment type="similarity">
    <text evidence="7">Belongs to the TonB-dependent receptor family.</text>
</comment>
<evidence type="ECO:0000256" key="7">
    <source>
        <dbReference type="PROSITE-ProRule" id="PRU01360"/>
    </source>
</evidence>
<keyword evidence="11" id="KW-1185">Reference proteome</keyword>
<keyword evidence="6 7" id="KW-0998">Cell outer membrane</keyword>
<proteinExistence type="inferred from homology"/>
<dbReference type="InterPro" id="IPR037066">
    <property type="entry name" value="Plug_dom_sf"/>
</dbReference>
<gene>
    <name evidence="10" type="ORF">A4R26_22215</name>
</gene>
<dbReference type="Pfam" id="PF07660">
    <property type="entry name" value="STN"/>
    <property type="match status" value="1"/>
</dbReference>
<dbReference type="Gene3D" id="3.55.50.30">
    <property type="match status" value="1"/>
</dbReference>